<dbReference type="SUPFAM" id="SSF52540">
    <property type="entry name" value="P-loop containing nucleoside triphosphate hydrolases"/>
    <property type="match status" value="1"/>
</dbReference>
<accession>A0A9P5PBR1</accession>
<name>A0A9P5PBR1_9AGAR</name>
<organism evidence="3 4">
    <name type="scientific">Rhodocollybia butyracea</name>
    <dbReference type="NCBI Taxonomy" id="206335"/>
    <lineage>
        <taxon>Eukaryota</taxon>
        <taxon>Fungi</taxon>
        <taxon>Dikarya</taxon>
        <taxon>Basidiomycota</taxon>
        <taxon>Agaricomycotina</taxon>
        <taxon>Agaricomycetes</taxon>
        <taxon>Agaricomycetidae</taxon>
        <taxon>Agaricales</taxon>
        <taxon>Marasmiineae</taxon>
        <taxon>Omphalotaceae</taxon>
        <taxon>Rhodocollybia</taxon>
    </lineage>
</organism>
<dbReference type="AlphaFoldDB" id="A0A9P5PBR1"/>
<dbReference type="InterPro" id="IPR056884">
    <property type="entry name" value="NPHP3-like_N"/>
</dbReference>
<evidence type="ECO:0000313" key="4">
    <source>
        <dbReference type="Proteomes" id="UP000772434"/>
    </source>
</evidence>
<dbReference type="Proteomes" id="UP000772434">
    <property type="component" value="Unassembled WGS sequence"/>
</dbReference>
<dbReference type="Pfam" id="PF24883">
    <property type="entry name" value="NPHP3_N"/>
    <property type="match status" value="1"/>
</dbReference>
<gene>
    <name evidence="3" type="ORF">BDP27DRAFT_1235941</name>
</gene>
<keyword evidence="4" id="KW-1185">Reference proteome</keyword>
<dbReference type="OrthoDB" id="5106486at2759"/>
<evidence type="ECO:0000259" key="2">
    <source>
        <dbReference type="Pfam" id="PF24883"/>
    </source>
</evidence>
<keyword evidence="1" id="KW-0677">Repeat</keyword>
<reference evidence="3" key="1">
    <citation type="submission" date="2020-11" db="EMBL/GenBank/DDBJ databases">
        <authorList>
            <consortium name="DOE Joint Genome Institute"/>
            <person name="Ahrendt S."/>
            <person name="Riley R."/>
            <person name="Andreopoulos W."/>
            <person name="Labutti K."/>
            <person name="Pangilinan J."/>
            <person name="Ruiz-Duenas F.J."/>
            <person name="Barrasa J.M."/>
            <person name="Sanchez-Garcia M."/>
            <person name="Camarero S."/>
            <person name="Miyauchi S."/>
            <person name="Serrano A."/>
            <person name="Linde D."/>
            <person name="Babiker R."/>
            <person name="Drula E."/>
            <person name="Ayuso-Fernandez I."/>
            <person name="Pacheco R."/>
            <person name="Padilla G."/>
            <person name="Ferreira P."/>
            <person name="Barriuso J."/>
            <person name="Kellner H."/>
            <person name="Castanera R."/>
            <person name="Alfaro M."/>
            <person name="Ramirez L."/>
            <person name="Pisabarro A.G."/>
            <person name="Kuo A."/>
            <person name="Tritt A."/>
            <person name="Lipzen A."/>
            <person name="He G."/>
            <person name="Yan M."/>
            <person name="Ng V."/>
            <person name="Cullen D."/>
            <person name="Martin F."/>
            <person name="Rosso M.-N."/>
            <person name="Henrissat B."/>
            <person name="Hibbett D."/>
            <person name="Martinez A.T."/>
            <person name="Grigoriev I.V."/>
        </authorList>
    </citation>
    <scope>NUCLEOTIDE SEQUENCE</scope>
    <source>
        <strain evidence="3">AH 40177</strain>
    </source>
</reference>
<dbReference type="InterPro" id="IPR027417">
    <property type="entry name" value="P-loop_NTPase"/>
</dbReference>
<sequence length="204" mass="22590">MFNGSHNFTVSGGNFNNIGGDLNYISSEEKERGLHALLQHRSTSATHNAEARFPPPLCHPGTREAILGDLKSWVKSNAPNDATICAPIIWLYGPAGAGKSAIAQTFAEACTRNGTLAGTFFFWRTDASRNNPQMFFTTIAYQMAMSIPELRPKINTMVMNDFLVPTSFIENQFDALILQPMLKARLLQELKSTTAQLRRGDYES</sequence>
<dbReference type="EMBL" id="JADNRY010000220">
    <property type="protein sequence ID" value="KAF9060938.1"/>
    <property type="molecule type" value="Genomic_DNA"/>
</dbReference>
<evidence type="ECO:0000313" key="3">
    <source>
        <dbReference type="EMBL" id="KAF9060938.1"/>
    </source>
</evidence>
<proteinExistence type="predicted"/>
<dbReference type="Gene3D" id="3.40.50.300">
    <property type="entry name" value="P-loop containing nucleotide triphosphate hydrolases"/>
    <property type="match status" value="1"/>
</dbReference>
<evidence type="ECO:0000256" key="1">
    <source>
        <dbReference type="ARBA" id="ARBA00022737"/>
    </source>
</evidence>
<comment type="caution">
    <text evidence="3">The sequence shown here is derived from an EMBL/GenBank/DDBJ whole genome shotgun (WGS) entry which is preliminary data.</text>
</comment>
<feature type="domain" description="Nephrocystin 3-like N-terminal" evidence="2">
    <location>
        <begin position="70"/>
        <end position="181"/>
    </location>
</feature>
<protein>
    <recommendedName>
        <fullName evidence="2">Nephrocystin 3-like N-terminal domain-containing protein</fullName>
    </recommendedName>
</protein>